<dbReference type="AlphaFoldDB" id="A0A841HI64"/>
<protein>
    <recommendedName>
        <fullName evidence="3">Gluconate 2-dehydrogenase subunit 3 family protein</fullName>
    </recommendedName>
</protein>
<keyword evidence="2" id="KW-1185">Reference proteome</keyword>
<evidence type="ECO:0008006" key="3">
    <source>
        <dbReference type="Google" id="ProtNLM"/>
    </source>
</evidence>
<organism evidence="1 2">
    <name type="scientific">Povalibacter uvarum</name>
    <dbReference type="NCBI Taxonomy" id="732238"/>
    <lineage>
        <taxon>Bacteria</taxon>
        <taxon>Pseudomonadati</taxon>
        <taxon>Pseudomonadota</taxon>
        <taxon>Gammaproteobacteria</taxon>
        <taxon>Steroidobacterales</taxon>
        <taxon>Steroidobacteraceae</taxon>
        <taxon>Povalibacter</taxon>
    </lineage>
</organism>
<dbReference type="Proteomes" id="UP000588068">
    <property type="component" value="Unassembled WGS sequence"/>
</dbReference>
<proteinExistence type="predicted"/>
<accession>A0A841HI64</accession>
<gene>
    <name evidence="1" type="ORF">HNQ60_001110</name>
</gene>
<comment type="caution">
    <text evidence="1">The sequence shown here is derived from an EMBL/GenBank/DDBJ whole genome shotgun (WGS) entry which is preliminary data.</text>
</comment>
<sequence length="202" mass="21697">MNRREAIQRVALLMGGAISGPALLGVLNGCTPKKAAEAKSLFLSGEQLSLVGEVAEITIPRTDTPGAKDVGIPAFIDLMLKDVYPKADQDRYLAGLEAFDSQARQQHNRGFMQLEPEQRVALVRGATEAALAAEAANTGPAALPRPFVLMTREMTLLGFFLSQPGATQVLQYNPMPGPFRGCVPLKEAGNGKTFATEQVQRF</sequence>
<dbReference type="EMBL" id="JACHHZ010000001">
    <property type="protein sequence ID" value="MBB6092264.1"/>
    <property type="molecule type" value="Genomic_DNA"/>
</dbReference>
<evidence type="ECO:0000313" key="2">
    <source>
        <dbReference type="Proteomes" id="UP000588068"/>
    </source>
</evidence>
<reference evidence="1 2" key="1">
    <citation type="submission" date="2020-08" db="EMBL/GenBank/DDBJ databases">
        <title>Genomic Encyclopedia of Type Strains, Phase IV (KMG-IV): sequencing the most valuable type-strain genomes for metagenomic binning, comparative biology and taxonomic classification.</title>
        <authorList>
            <person name="Goeker M."/>
        </authorList>
    </citation>
    <scope>NUCLEOTIDE SEQUENCE [LARGE SCALE GENOMIC DNA]</scope>
    <source>
        <strain evidence="1 2">DSM 26723</strain>
    </source>
</reference>
<dbReference type="Pfam" id="PF13618">
    <property type="entry name" value="Gluconate_2-dh3"/>
    <property type="match status" value="1"/>
</dbReference>
<evidence type="ECO:0000313" key="1">
    <source>
        <dbReference type="EMBL" id="MBB6092264.1"/>
    </source>
</evidence>
<dbReference type="InterPro" id="IPR027056">
    <property type="entry name" value="Gluconate_2DH_su3"/>
</dbReference>
<dbReference type="RefSeq" id="WP_184330002.1">
    <property type="nucleotide sequence ID" value="NZ_JACHHZ010000001.1"/>
</dbReference>
<name>A0A841HI64_9GAMM</name>